<dbReference type="NCBIfam" id="TIGR04057">
    <property type="entry name" value="SusC_RagA_signa"/>
    <property type="match status" value="1"/>
</dbReference>
<evidence type="ECO:0000256" key="9">
    <source>
        <dbReference type="SAM" id="SignalP"/>
    </source>
</evidence>
<dbReference type="InterPro" id="IPR023996">
    <property type="entry name" value="TonB-dep_OMP_SusC/RagA"/>
</dbReference>
<dbReference type="InterPro" id="IPR037066">
    <property type="entry name" value="Plug_dom_sf"/>
</dbReference>
<evidence type="ECO:0000256" key="7">
    <source>
        <dbReference type="ARBA" id="ARBA00023237"/>
    </source>
</evidence>
<dbReference type="NCBIfam" id="TIGR04056">
    <property type="entry name" value="OMP_RagA_SusC"/>
    <property type="match status" value="1"/>
</dbReference>
<evidence type="ECO:0000313" key="12">
    <source>
        <dbReference type="Proteomes" id="UP000441336"/>
    </source>
</evidence>
<keyword evidence="5 9" id="KW-0732">Signal</keyword>
<comment type="caution">
    <text evidence="11">The sequence shown here is derived from an EMBL/GenBank/DDBJ whole genome shotgun (WGS) entry which is preliminary data.</text>
</comment>
<organism evidence="11 12">
    <name type="scientific">Hymenobacter ginkgonis</name>
    <dbReference type="NCBI Taxonomy" id="2682976"/>
    <lineage>
        <taxon>Bacteria</taxon>
        <taxon>Pseudomonadati</taxon>
        <taxon>Bacteroidota</taxon>
        <taxon>Cytophagia</taxon>
        <taxon>Cytophagales</taxon>
        <taxon>Hymenobacteraceae</taxon>
        <taxon>Hymenobacter</taxon>
    </lineage>
</organism>
<keyword evidence="3 8" id="KW-1134">Transmembrane beta strand</keyword>
<dbReference type="RefSeq" id="WP_157562910.1">
    <property type="nucleotide sequence ID" value="NZ_WQKZ01000002.1"/>
</dbReference>
<dbReference type="InterPro" id="IPR008969">
    <property type="entry name" value="CarboxyPept-like_regulatory"/>
</dbReference>
<dbReference type="Gene3D" id="2.40.170.20">
    <property type="entry name" value="TonB-dependent receptor, beta-barrel domain"/>
    <property type="match status" value="1"/>
</dbReference>
<dbReference type="Proteomes" id="UP000441336">
    <property type="component" value="Unassembled WGS sequence"/>
</dbReference>
<evidence type="ECO:0000256" key="4">
    <source>
        <dbReference type="ARBA" id="ARBA00022692"/>
    </source>
</evidence>
<keyword evidence="2 8" id="KW-0813">Transport</keyword>
<dbReference type="InterPro" id="IPR023997">
    <property type="entry name" value="TonB-dep_OMP_SusC/RagA_CS"/>
</dbReference>
<keyword evidence="12" id="KW-1185">Reference proteome</keyword>
<feature type="signal peptide" evidence="9">
    <location>
        <begin position="1"/>
        <end position="29"/>
    </location>
</feature>
<dbReference type="InterPro" id="IPR039426">
    <property type="entry name" value="TonB-dep_rcpt-like"/>
</dbReference>
<sequence>MPNSYVARTYLKKGVLWLWLVLLCPAAWAQGGAGQRFTLAGRVTDASGQGVPGATVLLKGTGLGASSGADGAYSFTANKPAGAYTLTVSLVGYKTEARPLTLGPAETVTTDVTLAESRQNLDEIVVVGSTVTTNRRELGNAISTINANDLTQSGSGGVLNSLQGKVPGAQIVQNSGDPAGSISVRLRGVHSLSGSSDPLYVIDGVIISNASTNVSQLALTNDIGQANAGQNRLADLNPNDIASINVINGAAAAAQYGSRASNGVVLITTKRGQAGAPRVSFSGSFQINELRHMVPVNTYGKQFGYAGLRLYPIGVPAANPGVTTVGITRANVTTPLATNEVDVTRYNYFDQIFRTGYGTDNSVSVAGGSDRTQYYFSLAYLKNQGIIKGTDFTRYNLRARVDQRLTDWAKVSAGLSYINSFSNEKANGNVFYSPINSVNITNNIYDITQRDAAGNLLAVEPTRVNPLSTIEDMKFTQGINRTISDVQVNLTPIKGLSIDYVLGVDAYSQAGQSYIRPYPYQATAGLPAARYPLGYAANGNNVVLQLNSDVNVGYEHNFTENLKLNLLAGYSYQFSQQEYTTTQGQNLAPFITTVSGASNTTVTSAYLLDRYDLSGYYGQATVGFRNLAFLTGSLRRDRSSKFSESETNQLYPKISGSLVISDLSFWQQAGFAKGFNSLKLRASYGEAGNLTGINSYDRFYQFTPVGFLGKNTIVPGTTLANPAVRPERMGELEGGADLGFLGDRVGLGITLYRQKITDLVVRRNLAASTGGSAIVNNVGSMENRGLEVVLSATPIKTSDFTWDVTLIYNRNRNKVLDLPGSNDATQAISIDNAAGAPVYLLSGQPAGVFYGSAYARNSDGSLLLTPQGFPQDERTTNQVVGSTTFVPAREANGQPSYATGTAVANVVIGNPNPNWTGSFNTSFAYKKLALHVLLDAVRGVSVFNADKRTRQGVGLGGDYAEQELRGNLPRGYIFAVYNTQEFRVDDGSYVKLRELALSYALPTFSKYINALNIAVVGRNLYSWDHYNGFDPETSAGGASDLLRAIDFGNVPIPRTYQLKLSATF</sequence>
<dbReference type="PROSITE" id="PS52016">
    <property type="entry name" value="TONB_DEPENDENT_REC_3"/>
    <property type="match status" value="1"/>
</dbReference>
<dbReference type="Gene3D" id="2.60.40.1120">
    <property type="entry name" value="Carboxypeptidase-like, regulatory domain"/>
    <property type="match status" value="1"/>
</dbReference>
<dbReference type="SUPFAM" id="SSF49464">
    <property type="entry name" value="Carboxypeptidase regulatory domain-like"/>
    <property type="match status" value="1"/>
</dbReference>
<keyword evidence="4 8" id="KW-0812">Transmembrane</keyword>
<dbReference type="GO" id="GO:0009279">
    <property type="term" value="C:cell outer membrane"/>
    <property type="evidence" value="ECO:0007669"/>
    <property type="project" value="UniProtKB-SubCell"/>
</dbReference>
<dbReference type="Pfam" id="PF13715">
    <property type="entry name" value="CarbopepD_reg_2"/>
    <property type="match status" value="1"/>
</dbReference>
<protein>
    <submittedName>
        <fullName evidence="11">SusC/RagA family TonB-linked outer membrane protein</fullName>
    </submittedName>
</protein>
<dbReference type="Gene3D" id="2.170.130.10">
    <property type="entry name" value="TonB-dependent receptor, plug domain"/>
    <property type="match status" value="1"/>
</dbReference>
<comment type="similarity">
    <text evidence="8">Belongs to the TonB-dependent receptor family.</text>
</comment>
<dbReference type="AlphaFoldDB" id="A0A7K1TBS4"/>
<name>A0A7K1TBS4_9BACT</name>
<keyword evidence="6 8" id="KW-0472">Membrane</keyword>
<dbReference type="InterPro" id="IPR036942">
    <property type="entry name" value="Beta-barrel_TonB_sf"/>
</dbReference>
<evidence type="ECO:0000256" key="1">
    <source>
        <dbReference type="ARBA" id="ARBA00004571"/>
    </source>
</evidence>
<evidence type="ECO:0000256" key="3">
    <source>
        <dbReference type="ARBA" id="ARBA00022452"/>
    </source>
</evidence>
<proteinExistence type="inferred from homology"/>
<evidence type="ECO:0000256" key="5">
    <source>
        <dbReference type="ARBA" id="ARBA00022729"/>
    </source>
</evidence>
<dbReference type="EMBL" id="WQKZ01000002">
    <property type="protein sequence ID" value="MVN75839.1"/>
    <property type="molecule type" value="Genomic_DNA"/>
</dbReference>
<dbReference type="Pfam" id="PF07715">
    <property type="entry name" value="Plug"/>
    <property type="match status" value="1"/>
</dbReference>
<dbReference type="PANTHER" id="PTHR30069:SF29">
    <property type="entry name" value="HEMOGLOBIN AND HEMOGLOBIN-HAPTOGLOBIN-BINDING PROTEIN 1-RELATED"/>
    <property type="match status" value="1"/>
</dbReference>
<evidence type="ECO:0000259" key="10">
    <source>
        <dbReference type="Pfam" id="PF07715"/>
    </source>
</evidence>
<comment type="subcellular location">
    <subcellularLocation>
        <location evidence="1 8">Cell outer membrane</location>
        <topology evidence="1 8">Multi-pass membrane protein</topology>
    </subcellularLocation>
</comment>
<dbReference type="InterPro" id="IPR012910">
    <property type="entry name" value="Plug_dom"/>
</dbReference>
<evidence type="ECO:0000256" key="6">
    <source>
        <dbReference type="ARBA" id="ARBA00023136"/>
    </source>
</evidence>
<keyword evidence="7 8" id="KW-0998">Cell outer membrane</keyword>
<feature type="domain" description="TonB-dependent receptor plug" evidence="10">
    <location>
        <begin position="136"/>
        <end position="264"/>
    </location>
</feature>
<dbReference type="SUPFAM" id="SSF56935">
    <property type="entry name" value="Porins"/>
    <property type="match status" value="1"/>
</dbReference>
<gene>
    <name evidence="11" type="ORF">GO988_05825</name>
</gene>
<accession>A0A7K1TBS4</accession>
<evidence type="ECO:0000256" key="8">
    <source>
        <dbReference type="PROSITE-ProRule" id="PRU01360"/>
    </source>
</evidence>
<evidence type="ECO:0000313" key="11">
    <source>
        <dbReference type="EMBL" id="MVN75839.1"/>
    </source>
</evidence>
<dbReference type="GO" id="GO:0044718">
    <property type="term" value="P:siderophore transmembrane transport"/>
    <property type="evidence" value="ECO:0007669"/>
    <property type="project" value="TreeGrafter"/>
</dbReference>
<feature type="chain" id="PRO_5029819729" evidence="9">
    <location>
        <begin position="30"/>
        <end position="1064"/>
    </location>
</feature>
<dbReference type="GO" id="GO:0015344">
    <property type="term" value="F:siderophore uptake transmembrane transporter activity"/>
    <property type="evidence" value="ECO:0007669"/>
    <property type="project" value="TreeGrafter"/>
</dbReference>
<evidence type="ECO:0000256" key="2">
    <source>
        <dbReference type="ARBA" id="ARBA00022448"/>
    </source>
</evidence>
<reference evidence="11 12" key="1">
    <citation type="submission" date="2019-12" db="EMBL/GenBank/DDBJ databases">
        <title>Hymenobacter sp. HMF4947 Genome sequencing and assembly.</title>
        <authorList>
            <person name="Kang H."/>
            <person name="Cha I."/>
            <person name="Kim H."/>
            <person name="Joh K."/>
        </authorList>
    </citation>
    <scope>NUCLEOTIDE SEQUENCE [LARGE SCALE GENOMIC DNA]</scope>
    <source>
        <strain evidence="11 12">HMF4947</strain>
    </source>
</reference>
<dbReference type="PANTHER" id="PTHR30069">
    <property type="entry name" value="TONB-DEPENDENT OUTER MEMBRANE RECEPTOR"/>
    <property type="match status" value="1"/>
</dbReference>